<dbReference type="Proteomes" id="UP000092154">
    <property type="component" value="Unassembled WGS sequence"/>
</dbReference>
<sequence length="69" mass="7772">MSAKLIALTILTRSLENGMDLVDQDQDQDQDQPVQEYVVSSAGRIRAFRALHRSGKNQHGMQARFILSD</sequence>
<evidence type="ECO:0000313" key="1">
    <source>
        <dbReference type="EMBL" id="OAX37972.1"/>
    </source>
</evidence>
<evidence type="ECO:0000313" key="2">
    <source>
        <dbReference type="Proteomes" id="UP000092154"/>
    </source>
</evidence>
<name>A0A1B7MZG8_9AGAM</name>
<dbReference type="InParanoid" id="A0A1B7MZG8"/>
<gene>
    <name evidence="1" type="ORF">K503DRAFT_191545</name>
</gene>
<keyword evidence="2" id="KW-1185">Reference proteome</keyword>
<dbReference type="EMBL" id="KV448320">
    <property type="protein sequence ID" value="OAX37972.1"/>
    <property type="molecule type" value="Genomic_DNA"/>
</dbReference>
<organism evidence="1 2">
    <name type="scientific">Rhizopogon vinicolor AM-OR11-026</name>
    <dbReference type="NCBI Taxonomy" id="1314800"/>
    <lineage>
        <taxon>Eukaryota</taxon>
        <taxon>Fungi</taxon>
        <taxon>Dikarya</taxon>
        <taxon>Basidiomycota</taxon>
        <taxon>Agaricomycotina</taxon>
        <taxon>Agaricomycetes</taxon>
        <taxon>Agaricomycetidae</taxon>
        <taxon>Boletales</taxon>
        <taxon>Suillineae</taxon>
        <taxon>Rhizopogonaceae</taxon>
        <taxon>Rhizopogon</taxon>
    </lineage>
</organism>
<protein>
    <submittedName>
        <fullName evidence="1">Uncharacterized protein</fullName>
    </submittedName>
</protein>
<accession>A0A1B7MZG8</accession>
<reference evidence="1 2" key="1">
    <citation type="submission" date="2016-06" db="EMBL/GenBank/DDBJ databases">
        <title>Comparative genomics of the ectomycorrhizal sister species Rhizopogon vinicolor and Rhizopogon vesiculosus (Basidiomycota: Boletales) reveals a divergence of the mating type B locus.</title>
        <authorList>
            <consortium name="DOE Joint Genome Institute"/>
            <person name="Mujic A.B."/>
            <person name="Kuo A."/>
            <person name="Tritt A."/>
            <person name="Lipzen A."/>
            <person name="Chen C."/>
            <person name="Johnson J."/>
            <person name="Sharma A."/>
            <person name="Barry K."/>
            <person name="Grigoriev I.V."/>
            <person name="Spatafora J.W."/>
        </authorList>
    </citation>
    <scope>NUCLEOTIDE SEQUENCE [LARGE SCALE GENOMIC DNA]</scope>
    <source>
        <strain evidence="1 2">AM-OR11-026</strain>
    </source>
</reference>
<dbReference type="AlphaFoldDB" id="A0A1B7MZG8"/>
<proteinExistence type="predicted"/>